<name>A0ABN3AUL5_9MICC</name>
<sequence>MASCRDCHAWGVTRMREWLCTACHGWRKTKSMGTCQSCHAALAVNDEQACRLCWHQYRVTGAKAAGLGLLAANQSGQQLFFADLRHVAASQRRGYRRPGFDPAPSARPDVLPFTAVPYHQLVLFDSERDLRRGRIQGFPSTAHPEMAAFLKQTTLELAARQGWSSNNVENVQRGLAIVLALQDTPGAPVRTTEVLRLKQLGLNRTRVLEVCQAAGLLHDDQGPAIDRWVAGAIALLPQQMQSELAHWYSVMASGSKTQPRSKPRSETTIRLYLRWSLPALRTWAATGHTSLREITADEIRAVLPSTGNPRSTMGRGLRCIFRILKAHKLVFLNPLNRIQTGVEATTIPLPLPPTKLREALESTDPATAAVTALAAFYGLRTGQLRSLLLTDLHSGYLHLDQRRIPLATPVRDRIKAWLEYREECWPNTANQHLFISRQSATEHRPVGYDWVTRRIGTTTQKVREDRILQELIATNGDLRRICDMFGLTIGGAQRYAAILGLTDLANG</sequence>
<reference evidence="2 3" key="1">
    <citation type="journal article" date="2019" name="Int. J. Syst. Evol. Microbiol.">
        <title>The Global Catalogue of Microorganisms (GCM) 10K type strain sequencing project: providing services to taxonomists for standard genome sequencing and annotation.</title>
        <authorList>
            <consortium name="The Broad Institute Genomics Platform"/>
            <consortium name="The Broad Institute Genome Sequencing Center for Infectious Disease"/>
            <person name="Wu L."/>
            <person name="Ma J."/>
        </authorList>
    </citation>
    <scope>NUCLEOTIDE SEQUENCE [LARGE SCALE GENOMIC DNA]</scope>
    <source>
        <strain evidence="2 3">JCM 14917</strain>
    </source>
</reference>
<evidence type="ECO:0000313" key="3">
    <source>
        <dbReference type="Proteomes" id="UP001500974"/>
    </source>
</evidence>
<evidence type="ECO:0008006" key="4">
    <source>
        <dbReference type="Google" id="ProtNLM"/>
    </source>
</evidence>
<keyword evidence="3" id="KW-1185">Reference proteome</keyword>
<protein>
    <recommendedName>
        <fullName evidence="4">Integrase</fullName>
    </recommendedName>
</protein>
<dbReference type="InterPro" id="IPR013762">
    <property type="entry name" value="Integrase-like_cat_sf"/>
</dbReference>
<comment type="caution">
    <text evidence="2">The sequence shown here is derived from an EMBL/GenBank/DDBJ whole genome shotgun (WGS) entry which is preliminary data.</text>
</comment>
<dbReference type="InterPro" id="IPR036280">
    <property type="entry name" value="Multihaem_cyt_sf"/>
</dbReference>
<gene>
    <name evidence="2" type="ORF">GCM10009784_14980</name>
</gene>
<proteinExistence type="predicted"/>
<dbReference type="Proteomes" id="UP001500974">
    <property type="component" value="Unassembled WGS sequence"/>
</dbReference>
<keyword evidence="1" id="KW-0233">DNA recombination</keyword>
<evidence type="ECO:0000256" key="1">
    <source>
        <dbReference type="ARBA" id="ARBA00023172"/>
    </source>
</evidence>
<dbReference type="Gene3D" id="1.10.443.10">
    <property type="entry name" value="Intergrase catalytic core"/>
    <property type="match status" value="1"/>
</dbReference>
<evidence type="ECO:0000313" key="2">
    <source>
        <dbReference type="EMBL" id="GAA2174871.1"/>
    </source>
</evidence>
<dbReference type="InterPro" id="IPR011010">
    <property type="entry name" value="DNA_brk_join_enz"/>
</dbReference>
<dbReference type="SUPFAM" id="SSF56349">
    <property type="entry name" value="DNA breaking-rejoining enzymes"/>
    <property type="match status" value="1"/>
</dbReference>
<dbReference type="EMBL" id="BAAAON010000001">
    <property type="protein sequence ID" value="GAA2174871.1"/>
    <property type="molecule type" value="Genomic_DNA"/>
</dbReference>
<dbReference type="SUPFAM" id="SSF48695">
    <property type="entry name" value="Multiheme cytochromes"/>
    <property type="match status" value="1"/>
</dbReference>
<accession>A0ABN3AUL5</accession>
<dbReference type="CDD" id="cd08168">
    <property type="entry name" value="Cytochrom_C3"/>
    <property type="match status" value="1"/>
</dbReference>
<organism evidence="2 3">
    <name type="scientific">Arthrobacter parietis</name>
    <dbReference type="NCBI Taxonomy" id="271434"/>
    <lineage>
        <taxon>Bacteria</taxon>
        <taxon>Bacillati</taxon>
        <taxon>Actinomycetota</taxon>
        <taxon>Actinomycetes</taxon>
        <taxon>Micrococcales</taxon>
        <taxon>Micrococcaceae</taxon>
        <taxon>Arthrobacter</taxon>
    </lineage>
</organism>